<reference evidence="3" key="1">
    <citation type="submission" date="2021-07" db="EMBL/GenBank/DDBJ databases">
        <authorList>
            <person name="Durling M."/>
        </authorList>
    </citation>
    <scope>NUCLEOTIDE SEQUENCE</scope>
</reference>
<keyword evidence="4" id="KW-1185">Reference proteome</keyword>
<evidence type="ECO:0000256" key="1">
    <source>
        <dbReference type="SAM" id="MobiDB-lite"/>
    </source>
</evidence>
<keyword evidence="2" id="KW-0812">Transmembrane</keyword>
<evidence type="ECO:0000313" key="4">
    <source>
        <dbReference type="Proteomes" id="UP000701801"/>
    </source>
</evidence>
<feature type="compositionally biased region" description="Basic and acidic residues" evidence="1">
    <location>
        <begin position="436"/>
        <end position="458"/>
    </location>
</feature>
<evidence type="ECO:0000256" key="2">
    <source>
        <dbReference type="SAM" id="Phobius"/>
    </source>
</evidence>
<dbReference type="OrthoDB" id="5398191at2759"/>
<feature type="transmembrane region" description="Helical" evidence="2">
    <location>
        <begin position="309"/>
        <end position="332"/>
    </location>
</feature>
<sequence length="458" mass="50979">MLEYFSYKKIKKHQEAKKAKSPVGTGSGEVEEIKKEAKQKRKESKVQTPPPILSEEDEAFLERIAALSDGPPPPLPARPTFGEEAGDATNNASQMVVHDGREDLQKSESKDKGKGKEKEKEAAAEAKKENKFTGFIGRTFSKRGKPDIKPTSNVPKPEAHREEDDLTTILDDLDLSASNNRAFSLSKESQELVAKFTVILKDLINGVPTAYDDLIHLLDDSSNTLSKGYEKLPSSLQKMVTTLPDKLTKYIAPELLAAAAEVQGVTATGAGAAGLKSFFTPSTLKDLVTKPGAVMGAFKAIMNALKLRFPAFLGTNVLLSLGLFILMFFFWYCHKRGREVRLEKEAKLDSEGRIIEIVDPALPAPPNDSPSSRSHHSHSRSSRSRDSSEERDPEKLARRRARRAEHERQKEEKRRAEKNSSRPSSSRHGSSYLKAENGRRSRDSRESRESRDGRDKKR</sequence>
<feature type="region of interest" description="Disordered" evidence="1">
    <location>
        <begin position="357"/>
        <end position="458"/>
    </location>
</feature>
<feature type="compositionally biased region" description="Basic and acidic residues" evidence="1">
    <location>
        <begin position="383"/>
        <end position="396"/>
    </location>
</feature>
<evidence type="ECO:0008006" key="5">
    <source>
        <dbReference type="Google" id="ProtNLM"/>
    </source>
</evidence>
<gene>
    <name evidence="3" type="ORF">HYALB_00000413</name>
</gene>
<feature type="region of interest" description="Disordered" evidence="1">
    <location>
        <begin position="11"/>
        <end position="163"/>
    </location>
</feature>
<dbReference type="EMBL" id="CAJVRM010000116">
    <property type="protein sequence ID" value="CAG8974800.1"/>
    <property type="molecule type" value="Genomic_DNA"/>
</dbReference>
<feature type="compositionally biased region" description="Basic and acidic residues" evidence="1">
    <location>
        <begin position="404"/>
        <end position="420"/>
    </location>
</feature>
<dbReference type="Proteomes" id="UP000701801">
    <property type="component" value="Unassembled WGS sequence"/>
</dbReference>
<comment type="caution">
    <text evidence="3">The sequence shown here is derived from an EMBL/GenBank/DDBJ whole genome shotgun (WGS) entry which is preliminary data.</text>
</comment>
<feature type="compositionally biased region" description="Basic residues" evidence="1">
    <location>
        <begin position="373"/>
        <end position="382"/>
    </location>
</feature>
<protein>
    <recommendedName>
        <fullName evidence="5">Ring-like domain-containing protein</fullName>
    </recommendedName>
</protein>
<feature type="compositionally biased region" description="Basic and acidic residues" evidence="1">
    <location>
        <begin position="98"/>
        <end position="131"/>
    </location>
</feature>
<evidence type="ECO:0000313" key="3">
    <source>
        <dbReference type="EMBL" id="CAG8974800.1"/>
    </source>
</evidence>
<dbReference type="AlphaFoldDB" id="A0A9N9LKL5"/>
<organism evidence="3 4">
    <name type="scientific">Hymenoscyphus albidus</name>
    <dbReference type="NCBI Taxonomy" id="595503"/>
    <lineage>
        <taxon>Eukaryota</taxon>
        <taxon>Fungi</taxon>
        <taxon>Dikarya</taxon>
        <taxon>Ascomycota</taxon>
        <taxon>Pezizomycotina</taxon>
        <taxon>Leotiomycetes</taxon>
        <taxon>Helotiales</taxon>
        <taxon>Helotiaceae</taxon>
        <taxon>Hymenoscyphus</taxon>
    </lineage>
</organism>
<accession>A0A9N9LKL5</accession>
<keyword evidence="2" id="KW-0472">Membrane</keyword>
<keyword evidence="2" id="KW-1133">Transmembrane helix</keyword>
<name>A0A9N9LKL5_9HELO</name>
<proteinExistence type="predicted"/>
<feature type="compositionally biased region" description="Low complexity" evidence="1">
    <location>
        <begin position="421"/>
        <end position="431"/>
    </location>
</feature>